<feature type="region of interest" description="Disordered" evidence="1">
    <location>
        <begin position="1"/>
        <end position="23"/>
    </location>
</feature>
<evidence type="ECO:0000313" key="4">
    <source>
        <dbReference type="EMBL" id="KAK2140124.1"/>
    </source>
</evidence>
<dbReference type="InterPro" id="IPR018247">
    <property type="entry name" value="EF_Hand_1_Ca_BS"/>
</dbReference>
<dbReference type="AlphaFoldDB" id="A0AAD9MR96"/>
<organism evidence="4 5">
    <name type="scientific">Ridgeia piscesae</name>
    <name type="common">Tubeworm</name>
    <dbReference type="NCBI Taxonomy" id="27915"/>
    <lineage>
        <taxon>Eukaryota</taxon>
        <taxon>Metazoa</taxon>
        <taxon>Spiralia</taxon>
        <taxon>Lophotrochozoa</taxon>
        <taxon>Annelida</taxon>
        <taxon>Polychaeta</taxon>
        <taxon>Sedentaria</taxon>
        <taxon>Canalipalpata</taxon>
        <taxon>Sabellida</taxon>
        <taxon>Siboglinidae</taxon>
        <taxon>Ridgeia</taxon>
    </lineage>
</organism>
<comment type="caution">
    <text evidence="4">The sequence shown here is derived from an EMBL/GenBank/DDBJ whole genome shotgun (WGS) entry which is preliminary data.</text>
</comment>
<evidence type="ECO:0000259" key="3">
    <source>
        <dbReference type="PROSITE" id="PS50222"/>
    </source>
</evidence>
<dbReference type="GO" id="GO:0005509">
    <property type="term" value="F:calcium ion binding"/>
    <property type="evidence" value="ECO:0007669"/>
    <property type="project" value="InterPro"/>
</dbReference>
<feature type="domain" description="EF-hand" evidence="3">
    <location>
        <begin position="104"/>
        <end position="132"/>
    </location>
</feature>
<name>A0AAD9MR96_RIDPI</name>
<reference evidence="4" key="1">
    <citation type="journal article" date="2023" name="Mol. Biol. Evol.">
        <title>Third-Generation Sequencing Reveals the Adaptive Role of the Epigenome in Three Deep-Sea Polychaetes.</title>
        <authorList>
            <person name="Perez M."/>
            <person name="Aroh O."/>
            <person name="Sun Y."/>
            <person name="Lan Y."/>
            <person name="Juniper S.K."/>
            <person name="Young C.R."/>
            <person name="Angers B."/>
            <person name="Qian P.Y."/>
        </authorList>
    </citation>
    <scope>NUCLEOTIDE SEQUENCE</scope>
    <source>
        <strain evidence="4">R07B-5</strain>
    </source>
</reference>
<keyword evidence="2" id="KW-0472">Membrane</keyword>
<keyword evidence="2" id="KW-1133">Transmembrane helix</keyword>
<sequence length="174" mass="19889">HSDTETQRPRQETQRHRNSATHQDSPNCLLRYLITFEMHASILCVFAMCLVLSLVDQSEARCRTVRRRKCNSSGFCWTISLTICNRKRRSVENELEDVAAPQPAVLSHYDTDKDGQISTKEFELGIDDDVSFEEALLAHIQADLNGKSLELIHCIKMFSKQLRRTIIILQGNGL</sequence>
<dbReference type="EMBL" id="JAODUO010005961">
    <property type="protein sequence ID" value="KAK2140124.1"/>
    <property type="molecule type" value="Genomic_DNA"/>
</dbReference>
<feature type="transmembrane region" description="Helical" evidence="2">
    <location>
        <begin position="32"/>
        <end position="55"/>
    </location>
</feature>
<keyword evidence="5" id="KW-1185">Reference proteome</keyword>
<accession>A0AAD9MR96</accession>
<evidence type="ECO:0000256" key="2">
    <source>
        <dbReference type="SAM" id="Phobius"/>
    </source>
</evidence>
<protein>
    <recommendedName>
        <fullName evidence="3">EF-hand domain-containing protein</fullName>
    </recommendedName>
</protein>
<dbReference type="InterPro" id="IPR002048">
    <property type="entry name" value="EF_hand_dom"/>
</dbReference>
<feature type="non-terminal residue" evidence="4">
    <location>
        <position position="174"/>
    </location>
</feature>
<evidence type="ECO:0000313" key="5">
    <source>
        <dbReference type="Proteomes" id="UP001209878"/>
    </source>
</evidence>
<dbReference type="Proteomes" id="UP001209878">
    <property type="component" value="Unassembled WGS sequence"/>
</dbReference>
<feature type="compositionally biased region" description="Basic and acidic residues" evidence="1">
    <location>
        <begin position="1"/>
        <end position="15"/>
    </location>
</feature>
<proteinExistence type="predicted"/>
<gene>
    <name evidence="4" type="ORF">NP493_5975g00006</name>
</gene>
<dbReference type="PROSITE" id="PS00018">
    <property type="entry name" value="EF_HAND_1"/>
    <property type="match status" value="1"/>
</dbReference>
<evidence type="ECO:0000256" key="1">
    <source>
        <dbReference type="SAM" id="MobiDB-lite"/>
    </source>
</evidence>
<dbReference type="PROSITE" id="PS50222">
    <property type="entry name" value="EF_HAND_2"/>
    <property type="match status" value="1"/>
</dbReference>
<keyword evidence="2" id="KW-0812">Transmembrane</keyword>